<dbReference type="Proteomes" id="UP000578697">
    <property type="component" value="Unassembled WGS sequence"/>
</dbReference>
<feature type="transmembrane region" description="Helical" evidence="6">
    <location>
        <begin position="96"/>
        <end position="116"/>
    </location>
</feature>
<keyword evidence="3 6" id="KW-0812">Transmembrane</keyword>
<feature type="transmembrane region" description="Helical" evidence="6">
    <location>
        <begin position="289"/>
        <end position="307"/>
    </location>
</feature>
<feature type="transmembrane region" description="Helical" evidence="6">
    <location>
        <begin position="67"/>
        <end position="84"/>
    </location>
</feature>
<dbReference type="AlphaFoldDB" id="A0A840SFP1"/>
<reference evidence="8 9" key="1">
    <citation type="submission" date="2020-08" db="EMBL/GenBank/DDBJ databases">
        <title>Genomic Encyclopedia of Type Strains, Phase IV (KMG-IV): sequencing the most valuable type-strain genomes for metagenomic binning, comparative biology and taxonomic classification.</title>
        <authorList>
            <person name="Goeker M."/>
        </authorList>
    </citation>
    <scope>NUCLEOTIDE SEQUENCE [LARGE SCALE GENOMIC DNA]</scope>
    <source>
        <strain evidence="8 9">DSM 103679</strain>
    </source>
</reference>
<keyword evidence="2" id="KW-1003">Cell membrane</keyword>
<gene>
    <name evidence="8" type="ORF">HNP77_001105</name>
</gene>
<feature type="transmembrane region" description="Helical" evidence="6">
    <location>
        <begin position="155"/>
        <end position="176"/>
    </location>
</feature>
<evidence type="ECO:0000256" key="3">
    <source>
        <dbReference type="ARBA" id="ARBA00022692"/>
    </source>
</evidence>
<proteinExistence type="predicted"/>
<dbReference type="Pfam" id="PF00892">
    <property type="entry name" value="EamA"/>
    <property type="match status" value="2"/>
</dbReference>
<feature type="transmembrane region" description="Helical" evidence="6">
    <location>
        <begin position="264"/>
        <end position="283"/>
    </location>
</feature>
<dbReference type="PANTHER" id="PTHR32322">
    <property type="entry name" value="INNER MEMBRANE TRANSPORTER"/>
    <property type="match status" value="1"/>
</dbReference>
<feature type="domain" description="EamA" evidence="7">
    <location>
        <begin position="9"/>
        <end position="139"/>
    </location>
</feature>
<feature type="transmembrane region" description="Helical" evidence="6">
    <location>
        <begin position="227"/>
        <end position="252"/>
    </location>
</feature>
<dbReference type="SUPFAM" id="SSF103481">
    <property type="entry name" value="Multidrug resistance efflux transporter EmrE"/>
    <property type="match status" value="2"/>
</dbReference>
<feature type="transmembrane region" description="Helical" evidence="6">
    <location>
        <begin position="38"/>
        <end position="55"/>
    </location>
</feature>
<dbReference type="InterPro" id="IPR037185">
    <property type="entry name" value="EmrE-like"/>
</dbReference>
<evidence type="ECO:0000256" key="2">
    <source>
        <dbReference type="ARBA" id="ARBA00022475"/>
    </source>
</evidence>
<evidence type="ECO:0000256" key="1">
    <source>
        <dbReference type="ARBA" id="ARBA00004651"/>
    </source>
</evidence>
<organism evidence="8 9">
    <name type="scientific">Treponema rectale</name>
    <dbReference type="NCBI Taxonomy" id="744512"/>
    <lineage>
        <taxon>Bacteria</taxon>
        <taxon>Pseudomonadati</taxon>
        <taxon>Spirochaetota</taxon>
        <taxon>Spirochaetia</taxon>
        <taxon>Spirochaetales</taxon>
        <taxon>Treponemataceae</taxon>
        <taxon>Treponema</taxon>
    </lineage>
</organism>
<dbReference type="PANTHER" id="PTHR32322:SF18">
    <property type="entry name" value="S-ADENOSYLMETHIONINE_S-ADENOSYLHOMOCYSTEINE TRANSPORTER"/>
    <property type="match status" value="1"/>
</dbReference>
<dbReference type="GO" id="GO:0005886">
    <property type="term" value="C:plasma membrane"/>
    <property type="evidence" value="ECO:0007669"/>
    <property type="project" value="UniProtKB-SubCell"/>
</dbReference>
<comment type="caution">
    <text evidence="8">The sequence shown here is derived from an EMBL/GenBank/DDBJ whole genome shotgun (WGS) entry which is preliminary data.</text>
</comment>
<keyword evidence="9" id="KW-1185">Reference proteome</keyword>
<evidence type="ECO:0000259" key="7">
    <source>
        <dbReference type="Pfam" id="PF00892"/>
    </source>
</evidence>
<keyword evidence="4 6" id="KW-1133">Transmembrane helix</keyword>
<evidence type="ECO:0000256" key="4">
    <source>
        <dbReference type="ARBA" id="ARBA00022989"/>
    </source>
</evidence>
<accession>A0A840SFP1</accession>
<evidence type="ECO:0000313" key="8">
    <source>
        <dbReference type="EMBL" id="MBB5218736.1"/>
    </source>
</evidence>
<keyword evidence="5 6" id="KW-0472">Membrane</keyword>
<evidence type="ECO:0000256" key="5">
    <source>
        <dbReference type="ARBA" id="ARBA00023136"/>
    </source>
</evidence>
<evidence type="ECO:0000313" key="9">
    <source>
        <dbReference type="Proteomes" id="UP000578697"/>
    </source>
</evidence>
<protein>
    <submittedName>
        <fullName evidence="8">Drug/metabolite transporter (DMT)-like permease</fullName>
    </submittedName>
</protein>
<dbReference type="EMBL" id="JACHFR010000002">
    <property type="protein sequence ID" value="MBB5218736.1"/>
    <property type="molecule type" value="Genomic_DNA"/>
</dbReference>
<evidence type="ECO:0000256" key="6">
    <source>
        <dbReference type="SAM" id="Phobius"/>
    </source>
</evidence>
<feature type="transmembrane region" description="Helical" evidence="6">
    <location>
        <begin position="123"/>
        <end position="143"/>
    </location>
</feature>
<comment type="subcellular location">
    <subcellularLocation>
        <location evidence="1">Cell membrane</location>
        <topology evidence="1">Multi-pass membrane protein</topology>
    </subcellularLocation>
</comment>
<feature type="transmembrane region" description="Helical" evidence="6">
    <location>
        <begin position="188"/>
        <end position="207"/>
    </location>
</feature>
<dbReference type="InterPro" id="IPR000620">
    <property type="entry name" value="EamA_dom"/>
</dbReference>
<dbReference type="RefSeq" id="WP_184652180.1">
    <property type="nucleotide sequence ID" value="NZ_JACHFR010000002.1"/>
</dbReference>
<feature type="domain" description="EamA" evidence="7">
    <location>
        <begin position="152"/>
        <end position="306"/>
    </location>
</feature>
<dbReference type="InterPro" id="IPR050638">
    <property type="entry name" value="AA-Vitamin_Transporters"/>
</dbReference>
<name>A0A840SFP1_9SPIR</name>
<feature type="transmembrane region" description="Helical" evidence="6">
    <location>
        <begin position="12"/>
        <end position="32"/>
    </location>
</feature>
<sequence length="315" mass="35339">MFENRQKFFGVLLAAFSIFIWGVTFVCTKYLLRYFSSLEILFYRFVAAYAGLWILHPKYEKIEFKDNILFALAGLSGVVLYQLFENIAIHFTNASNVSVIVSICPLFTAVASQFFLKEKHISFWFITGFIISIIGVTLVCLNGDTALKFNPKGDLLALSSGICWGFYSVIVSILNRRKYNLVCMTRRIFFYAVIMMIPLSLIGMNFTHADGDFLKSLSFNINLSFNAARFSNIMNVINMLFLGVVASGICFTMWNKACNILGTVNVNCGIYLIPVVTIVFAFFVLGEKITLLGFAGAVITIMGLFISEKKSSTLN</sequence>